<sequence length="227" mass="27223">MKKIIFLLLIKLSFALTYQELAFMIVNHKINSLDNEFIFRYEDNNSSINPTNIYTINPKCNIKIFDTDNFSYIYDSNKTAFIIRFSIGNNENLITRNFSYISRKNLLITQKHYTTEWINFPTKGKRVLQNEKLYFLSTKNCKITITPTTYKKLYLQEDKNLNKTYIRKMKILTPKEKTRLKNIQRAWLKYITLKCKYPIKPQKNSNIYKCLYNETKKRVGELKKITK</sequence>
<organism evidence="4 5">
    <name type="scientific">Caminibacter pacificus</name>
    <dbReference type="NCBI Taxonomy" id="1424653"/>
    <lineage>
        <taxon>Bacteria</taxon>
        <taxon>Pseudomonadati</taxon>
        <taxon>Campylobacterota</taxon>
        <taxon>Epsilonproteobacteria</taxon>
        <taxon>Nautiliales</taxon>
        <taxon>Nautiliaceae</taxon>
        <taxon>Caminibacter</taxon>
    </lineage>
</organism>
<evidence type="ECO:0000313" key="5">
    <source>
        <dbReference type="Proteomes" id="UP000272781"/>
    </source>
</evidence>
<dbReference type="EMBL" id="RJVK01000001">
    <property type="protein sequence ID" value="ROR40947.1"/>
    <property type="molecule type" value="Genomic_DNA"/>
</dbReference>
<evidence type="ECO:0000313" key="4">
    <source>
        <dbReference type="EMBL" id="ROR40947.1"/>
    </source>
</evidence>
<dbReference type="Gene3D" id="1.20.1270.180">
    <property type="match status" value="1"/>
</dbReference>
<accession>A0AAJ4RDQ9</accession>
<evidence type="ECO:0000313" key="6">
    <source>
        <dbReference type="Proteomes" id="UP000298805"/>
    </source>
</evidence>
<reference evidence="6" key="1">
    <citation type="submission" date="2018-03" db="EMBL/GenBank/DDBJ databases">
        <title>A comparative analysis of the Nautiliaceae.</title>
        <authorList>
            <person name="Grosche A."/>
            <person name="Smedile F."/>
            <person name="Vetriani C."/>
        </authorList>
    </citation>
    <scope>NUCLEOTIDE SEQUENCE [LARGE SCALE GENOMIC DNA]</scope>
    <source>
        <strain evidence="6">TB6</strain>
    </source>
</reference>
<dbReference type="EMBL" id="CP027432">
    <property type="protein sequence ID" value="QCI28333.1"/>
    <property type="molecule type" value="Genomic_DNA"/>
</dbReference>
<reference evidence="3" key="3">
    <citation type="submission" date="2019-06" db="EMBL/GenBank/DDBJ databases">
        <title>A comparative analysis of the Nautiliaceae.</title>
        <authorList>
            <person name="Grosche A."/>
            <person name="Smedile F."/>
            <person name="Vetriani C."/>
        </authorList>
    </citation>
    <scope>NUCLEOTIDE SEQUENCE</scope>
    <source>
        <strain evidence="3">TB6</strain>
    </source>
</reference>
<evidence type="ECO:0000256" key="1">
    <source>
        <dbReference type="SAM" id="SignalP"/>
    </source>
</evidence>
<dbReference type="InterPro" id="IPR009739">
    <property type="entry name" value="LprI-like_N"/>
</dbReference>
<reference evidence="4 5" key="2">
    <citation type="submission" date="2018-11" db="EMBL/GenBank/DDBJ databases">
        <title>Genomic Encyclopedia of Type Strains, Phase IV (KMG-IV): sequencing the most valuable type-strain genomes for metagenomic binning, comparative biology and taxonomic classification.</title>
        <authorList>
            <person name="Goeker M."/>
        </authorList>
    </citation>
    <scope>NUCLEOTIDE SEQUENCE [LARGE SCALE GENOMIC DNA]</scope>
    <source>
        <strain evidence="4 5">DSM 27783</strain>
    </source>
</reference>
<dbReference type="Pfam" id="PF07007">
    <property type="entry name" value="LprI"/>
    <property type="match status" value="1"/>
</dbReference>
<protein>
    <submittedName>
        <fullName evidence="3">DUF1311 domain-containing protein</fullName>
    </submittedName>
    <submittedName>
        <fullName evidence="4">Uncharacterized protein DUF1311</fullName>
    </submittedName>
</protein>
<evidence type="ECO:0000259" key="2">
    <source>
        <dbReference type="Pfam" id="PF07007"/>
    </source>
</evidence>
<gene>
    <name evidence="3" type="ORF">C6V80_04990</name>
    <name evidence="4" type="ORF">EDC58_0429</name>
</gene>
<keyword evidence="6" id="KW-1185">Reference proteome</keyword>
<dbReference type="AlphaFoldDB" id="A0AAJ4RDQ9"/>
<feature type="domain" description="Lysozyme inhibitor LprI-like N-terminal" evidence="2">
    <location>
        <begin position="151"/>
        <end position="222"/>
    </location>
</feature>
<evidence type="ECO:0000313" key="3">
    <source>
        <dbReference type="EMBL" id="QCI28333.1"/>
    </source>
</evidence>
<proteinExistence type="predicted"/>
<dbReference type="Proteomes" id="UP000272781">
    <property type="component" value="Unassembled WGS sequence"/>
</dbReference>
<dbReference type="Proteomes" id="UP000298805">
    <property type="component" value="Chromosome"/>
</dbReference>
<dbReference type="RefSeq" id="WP_123351852.1">
    <property type="nucleotide sequence ID" value="NZ_CP027432.2"/>
</dbReference>
<feature type="chain" id="PRO_5042468082" evidence="1">
    <location>
        <begin position="23"/>
        <end position="227"/>
    </location>
</feature>
<feature type="signal peptide" evidence="1">
    <location>
        <begin position="1"/>
        <end position="22"/>
    </location>
</feature>
<keyword evidence="1" id="KW-0732">Signal</keyword>
<name>A0AAJ4RDQ9_9BACT</name>